<dbReference type="Proteomes" id="UP000015103">
    <property type="component" value="Unassembled WGS sequence"/>
</dbReference>
<organism evidence="2 3">
    <name type="scientific">Rhodnius prolixus</name>
    <name type="common">Triatomid bug</name>
    <dbReference type="NCBI Taxonomy" id="13249"/>
    <lineage>
        <taxon>Eukaryota</taxon>
        <taxon>Metazoa</taxon>
        <taxon>Ecdysozoa</taxon>
        <taxon>Arthropoda</taxon>
        <taxon>Hexapoda</taxon>
        <taxon>Insecta</taxon>
        <taxon>Pterygota</taxon>
        <taxon>Neoptera</taxon>
        <taxon>Paraneoptera</taxon>
        <taxon>Hemiptera</taxon>
        <taxon>Heteroptera</taxon>
        <taxon>Panheteroptera</taxon>
        <taxon>Cimicomorpha</taxon>
        <taxon>Reduviidae</taxon>
        <taxon>Triatominae</taxon>
        <taxon>Rhodnius</taxon>
    </lineage>
</organism>
<evidence type="ECO:0000313" key="3">
    <source>
        <dbReference type="Proteomes" id="UP000015103"/>
    </source>
</evidence>
<name>T1HQ84_RHOPR</name>
<feature type="compositionally biased region" description="Pro residues" evidence="1">
    <location>
        <begin position="143"/>
        <end position="158"/>
    </location>
</feature>
<dbReference type="InParanoid" id="T1HQ84"/>
<sequence>DPQVVVLQDQGQLPLEQRSHVLLPLPQHTYPPVHQELALEPAFTEFAYKFDTIATRRRRTLTPFEREQEETARTCPPVAGTSGLRPPTSGGAIPRTRPAGGTIPRPAAAGGAIPRTTAASGSCPRPAAGRGPSLLQRPAAGAPCPPPPALPAQPPSPKPVSILKKRNNAVLIASKCDELASNPGFILYNCSESLPFYKPPIHQLIACAFNGFILFLTKIPHPVRCNNFVGVHVAVDFLQVQDLEELHQYPGTKLTRHSFIKKLNMVAL</sequence>
<proteinExistence type="predicted"/>
<dbReference type="AlphaFoldDB" id="T1HQ84"/>
<dbReference type="VEuPathDB" id="VectorBase:RPRC006208"/>
<keyword evidence="3" id="KW-1185">Reference proteome</keyword>
<feature type="compositionally biased region" description="Low complexity" evidence="1">
    <location>
        <begin position="97"/>
        <end position="119"/>
    </location>
</feature>
<evidence type="ECO:0000313" key="2">
    <source>
        <dbReference type="EnsemblMetazoa" id="RPRC006208-PA"/>
    </source>
</evidence>
<reference evidence="2" key="1">
    <citation type="submission" date="2015-05" db="UniProtKB">
        <authorList>
            <consortium name="EnsemblMetazoa"/>
        </authorList>
    </citation>
    <scope>IDENTIFICATION</scope>
</reference>
<dbReference type="HOGENOM" id="CLU_1040427_0_0_1"/>
<protein>
    <submittedName>
        <fullName evidence="2">Uncharacterized protein</fullName>
    </submittedName>
</protein>
<accession>T1HQ84</accession>
<dbReference type="EnsemblMetazoa" id="RPRC006208-RA">
    <property type="protein sequence ID" value="RPRC006208-PA"/>
    <property type="gene ID" value="RPRC006208"/>
</dbReference>
<feature type="region of interest" description="Disordered" evidence="1">
    <location>
        <begin position="65"/>
        <end position="159"/>
    </location>
</feature>
<dbReference type="EMBL" id="ACPB03023874">
    <property type="status" value="NOT_ANNOTATED_CDS"/>
    <property type="molecule type" value="Genomic_DNA"/>
</dbReference>
<evidence type="ECO:0000256" key="1">
    <source>
        <dbReference type="SAM" id="MobiDB-lite"/>
    </source>
</evidence>